<dbReference type="AlphaFoldDB" id="A0A0L6U714"/>
<organism evidence="1 2">
    <name type="scientific">Puccinia sorghi</name>
    <dbReference type="NCBI Taxonomy" id="27349"/>
    <lineage>
        <taxon>Eukaryota</taxon>
        <taxon>Fungi</taxon>
        <taxon>Dikarya</taxon>
        <taxon>Basidiomycota</taxon>
        <taxon>Pucciniomycotina</taxon>
        <taxon>Pucciniomycetes</taxon>
        <taxon>Pucciniales</taxon>
        <taxon>Pucciniaceae</taxon>
        <taxon>Puccinia</taxon>
    </lineage>
</organism>
<dbReference type="EMBL" id="LAVV01014938">
    <property type="protein sequence ID" value="KNZ44296.1"/>
    <property type="molecule type" value="Genomic_DNA"/>
</dbReference>
<proteinExistence type="predicted"/>
<name>A0A0L6U714_9BASI</name>
<gene>
    <name evidence="1" type="ORF">VP01_92g1</name>
</gene>
<protein>
    <submittedName>
        <fullName evidence="1">Uncharacterized protein</fullName>
    </submittedName>
</protein>
<evidence type="ECO:0000313" key="2">
    <source>
        <dbReference type="Proteomes" id="UP000037035"/>
    </source>
</evidence>
<sequence length="116" mass="13322">MLENYFKYHKNERGFKPFPNKFQGTLKIPWSLILHCESEVKALFKPELKNVKANTENDEKENLSDTLGSSCPKVCKAAKIVANNFIMGKDLSGMEKSSHKYYKTKKAKLFNRMGIS</sequence>
<keyword evidence="2" id="KW-1185">Reference proteome</keyword>
<dbReference type="Proteomes" id="UP000037035">
    <property type="component" value="Unassembled WGS sequence"/>
</dbReference>
<evidence type="ECO:0000313" key="1">
    <source>
        <dbReference type="EMBL" id="KNZ44296.1"/>
    </source>
</evidence>
<accession>A0A0L6U714</accession>
<reference evidence="1 2" key="1">
    <citation type="submission" date="2015-08" db="EMBL/GenBank/DDBJ databases">
        <title>Next Generation Sequencing and Analysis of the Genome of Puccinia sorghi L Schw, the Causal Agent of Maize Common Rust.</title>
        <authorList>
            <person name="Rochi L."/>
            <person name="Burguener G."/>
            <person name="Darino M."/>
            <person name="Turjanski A."/>
            <person name="Kreff E."/>
            <person name="Dieguez M.J."/>
            <person name="Sacco F."/>
        </authorList>
    </citation>
    <scope>NUCLEOTIDE SEQUENCE [LARGE SCALE GENOMIC DNA]</scope>
    <source>
        <strain evidence="1 2">RO10H11247</strain>
    </source>
</reference>
<comment type="caution">
    <text evidence="1">The sequence shown here is derived from an EMBL/GenBank/DDBJ whole genome shotgun (WGS) entry which is preliminary data.</text>
</comment>
<dbReference type="VEuPathDB" id="FungiDB:VP01_92g1"/>